<dbReference type="RefSeq" id="WP_167509324.1">
    <property type="nucleotide sequence ID" value="NZ_CP100494.1"/>
</dbReference>
<evidence type="ECO:0000313" key="2">
    <source>
        <dbReference type="Proteomes" id="UP001187066"/>
    </source>
</evidence>
<dbReference type="Proteomes" id="UP001187066">
    <property type="component" value="Unassembled WGS sequence"/>
</dbReference>
<proteinExistence type="predicted"/>
<protein>
    <submittedName>
        <fullName evidence="1">Uncharacterized protein</fullName>
    </submittedName>
</protein>
<reference evidence="1 2" key="1">
    <citation type="submission" date="2023-10" db="EMBL/GenBank/DDBJ databases">
        <authorList>
            <person name="Dale J."/>
        </authorList>
    </citation>
    <scope>NUCLEOTIDE SEQUENCE [LARGE SCALE GENOMIC DNA]</scope>
    <source>
        <strain evidence="1 2">2023EL-00970</strain>
    </source>
</reference>
<dbReference type="EMBL" id="JAWLOF010000010">
    <property type="protein sequence ID" value="MDV7023963.1"/>
    <property type="molecule type" value="Genomic_DNA"/>
</dbReference>
<evidence type="ECO:0000313" key="1">
    <source>
        <dbReference type="EMBL" id="MDV7023963.1"/>
    </source>
</evidence>
<keyword evidence="2" id="KW-1185">Reference proteome</keyword>
<sequence length="57" mass="6283">MQTILNRLGRALKAAFVPASVAQHAPDSGRVMESFIPTGHLYGIDFGNIDPAWYRKP</sequence>
<name>A0ABU4E4B2_9ENTR</name>
<gene>
    <name evidence="1" type="ORF">R4P48_14900</name>
</gene>
<organism evidence="1 2">
    <name type="scientific">Atlantibacter subterraneus</name>
    <dbReference type="NCBI Taxonomy" id="255519"/>
    <lineage>
        <taxon>Bacteria</taxon>
        <taxon>Pseudomonadati</taxon>
        <taxon>Pseudomonadota</taxon>
        <taxon>Gammaproteobacteria</taxon>
        <taxon>Enterobacterales</taxon>
        <taxon>Enterobacteriaceae</taxon>
        <taxon>Atlantibacter</taxon>
    </lineage>
</organism>
<comment type="caution">
    <text evidence="1">The sequence shown here is derived from an EMBL/GenBank/DDBJ whole genome shotgun (WGS) entry which is preliminary data.</text>
</comment>
<accession>A0ABU4E4B2</accession>
<dbReference type="GeneID" id="84665048"/>